<dbReference type="SUPFAM" id="SSF48403">
    <property type="entry name" value="Ankyrin repeat"/>
    <property type="match status" value="1"/>
</dbReference>
<organism evidence="1 2">
    <name type="scientific">Pyrenophora seminiperda CCB06</name>
    <dbReference type="NCBI Taxonomy" id="1302712"/>
    <lineage>
        <taxon>Eukaryota</taxon>
        <taxon>Fungi</taxon>
        <taxon>Dikarya</taxon>
        <taxon>Ascomycota</taxon>
        <taxon>Pezizomycotina</taxon>
        <taxon>Dothideomycetes</taxon>
        <taxon>Pleosporomycetidae</taxon>
        <taxon>Pleosporales</taxon>
        <taxon>Pleosporineae</taxon>
        <taxon>Pleosporaceae</taxon>
        <taxon>Pyrenophora</taxon>
    </lineage>
</organism>
<protein>
    <submittedName>
        <fullName evidence="1">Ankyrin repeat-containing domain</fullName>
    </submittedName>
</protein>
<gene>
    <name evidence="1" type="ORF">GMOD_00001860</name>
</gene>
<dbReference type="InterPro" id="IPR036770">
    <property type="entry name" value="Ankyrin_rpt-contain_sf"/>
</dbReference>
<accession>A0A3M7LWB4</accession>
<dbReference type="Proteomes" id="UP000265663">
    <property type="component" value="Unassembled WGS sequence"/>
</dbReference>
<sequence length="415" mass="46446">MHLLDLPPEIFGEVIHAYVQNSHWKYAAKSRTVCKAFAQAIHRDMTSRYPLTRYMDLAKQSRRQKSMLDANIHHILFNMGPTRCRSTYLLAHMEGTVNFLLDFASDKSQGTPLCNTLSSSINPEIILAYLDVGPYPNSPPIRTKMLQSDKRGMLAAAAAVDSLPALRYLLNIVPDLAIRSQLYGTPLLAAATNGHEKAARLLHNHMKETDQFPSELKQVIINCMRTQRATLLPLLIGWYLLYSTKPESAAVRYHCTKWAVEAGNVDVLRLCWTQPNILPDICSLTHWVFERACNQGHKDMVQYVISIGPTIPTSPTKHLCTGKWFCYLTRGLWAAVSHGWLRTAKLLLDQGADVGRTHHEIKKQAAEAVRLAIEGDKVDMVVLLLVYGALVPSDIIGFPRANGVIAKIMRKACGQ</sequence>
<dbReference type="Gene3D" id="1.25.40.20">
    <property type="entry name" value="Ankyrin repeat-containing domain"/>
    <property type="match status" value="2"/>
</dbReference>
<dbReference type="PANTHER" id="PTHR24198:SF165">
    <property type="entry name" value="ANKYRIN REPEAT-CONTAINING PROTEIN-RELATED"/>
    <property type="match status" value="1"/>
</dbReference>
<dbReference type="AlphaFoldDB" id="A0A3M7LWB4"/>
<dbReference type="PANTHER" id="PTHR24198">
    <property type="entry name" value="ANKYRIN REPEAT AND PROTEIN KINASE DOMAIN-CONTAINING PROTEIN"/>
    <property type="match status" value="1"/>
</dbReference>
<proteinExistence type="predicted"/>
<keyword evidence="2" id="KW-1185">Reference proteome</keyword>
<evidence type="ECO:0000313" key="2">
    <source>
        <dbReference type="Proteomes" id="UP000265663"/>
    </source>
</evidence>
<name>A0A3M7LWB4_9PLEO</name>
<evidence type="ECO:0000313" key="1">
    <source>
        <dbReference type="EMBL" id="RMZ66518.1"/>
    </source>
</evidence>
<reference evidence="1 2" key="1">
    <citation type="journal article" date="2014" name="PLoS ONE">
        <title>De novo Genome Assembly of the Fungal Plant Pathogen Pyrenophora semeniperda.</title>
        <authorList>
            <person name="Soliai M.M."/>
            <person name="Meyer S.E."/>
            <person name="Udall J.A."/>
            <person name="Elzinga D.E."/>
            <person name="Hermansen R.A."/>
            <person name="Bodily P.M."/>
            <person name="Hart A.A."/>
            <person name="Coleman C.E."/>
        </authorList>
    </citation>
    <scope>NUCLEOTIDE SEQUENCE [LARGE SCALE GENOMIC DNA]</scope>
    <source>
        <strain evidence="1 2">CCB06</strain>
        <tissue evidence="1">Mycelium</tissue>
    </source>
</reference>
<dbReference type="EMBL" id="KE747809">
    <property type="protein sequence ID" value="RMZ66518.1"/>
    <property type="molecule type" value="Genomic_DNA"/>
</dbReference>
<dbReference type="OrthoDB" id="3668008at2759"/>